<keyword evidence="1" id="KW-1133">Transmembrane helix</keyword>
<organism evidence="2">
    <name type="scientific">Picea glauca</name>
    <name type="common">White spruce</name>
    <name type="synonym">Pinus glauca</name>
    <dbReference type="NCBI Taxonomy" id="3330"/>
    <lineage>
        <taxon>Eukaryota</taxon>
        <taxon>Viridiplantae</taxon>
        <taxon>Streptophyta</taxon>
        <taxon>Embryophyta</taxon>
        <taxon>Tracheophyta</taxon>
        <taxon>Spermatophyta</taxon>
        <taxon>Pinopsida</taxon>
        <taxon>Pinidae</taxon>
        <taxon>Conifers I</taxon>
        <taxon>Pinales</taxon>
        <taxon>Pinaceae</taxon>
        <taxon>Picea</taxon>
    </lineage>
</organism>
<name>A0A101LVZ9_PICGL</name>
<dbReference type="AlphaFoldDB" id="A0A101LVZ9"/>
<keyword evidence="1" id="KW-0472">Membrane</keyword>
<protein>
    <submittedName>
        <fullName evidence="2">Uncharacterized protein</fullName>
    </submittedName>
</protein>
<evidence type="ECO:0000256" key="1">
    <source>
        <dbReference type="SAM" id="Phobius"/>
    </source>
</evidence>
<evidence type="ECO:0000313" key="2">
    <source>
        <dbReference type="EMBL" id="KUM46379.1"/>
    </source>
</evidence>
<dbReference type="EMBL" id="LKAM01000011">
    <property type="protein sequence ID" value="KUM46379.1"/>
    <property type="molecule type" value="Genomic_DNA"/>
</dbReference>
<keyword evidence="2" id="KW-0496">Mitochondrion</keyword>
<keyword evidence="1" id="KW-0812">Transmembrane</keyword>
<geneLocation type="mitochondrion" evidence="2"/>
<comment type="caution">
    <text evidence="2">The sequence shown here is derived from an EMBL/GenBank/DDBJ whole genome shotgun (WGS) entry which is preliminary data.</text>
</comment>
<accession>A0A101LVZ9</accession>
<feature type="transmembrane region" description="Helical" evidence="1">
    <location>
        <begin position="43"/>
        <end position="62"/>
    </location>
</feature>
<proteinExistence type="predicted"/>
<reference evidence="2" key="1">
    <citation type="journal article" date="2015" name="Genome Biol. Evol.">
        <title>Organellar Genomes of White Spruce (Picea glauca): Assembly and Annotation.</title>
        <authorList>
            <person name="Jackman S.D."/>
            <person name="Warren R.L."/>
            <person name="Gibb E.A."/>
            <person name="Vandervalk B.P."/>
            <person name="Mohamadi H."/>
            <person name="Chu J."/>
            <person name="Raymond A."/>
            <person name="Pleasance S."/>
            <person name="Coope R."/>
            <person name="Wildung M.R."/>
            <person name="Ritland C.E."/>
            <person name="Bousquet J."/>
            <person name="Jones S.J."/>
            <person name="Bohlmann J."/>
            <person name="Birol I."/>
        </authorList>
    </citation>
    <scope>NUCLEOTIDE SEQUENCE [LARGE SCALE GENOMIC DNA]</scope>
    <source>
        <tissue evidence="2">Flushing bud</tissue>
    </source>
</reference>
<sequence length="79" mass="9623">MVLLFPPLLAQMPLLSLPLLLVLLCFSKQGKPALDIYWISNEWIWIKIFHGLWGVYSIYRLCHYRCRRSIPWLWCYLRR</sequence>
<gene>
    <name evidence="2" type="ORF">ABT39_MTgene1478</name>
</gene>